<feature type="transmembrane region" description="Helical" evidence="8">
    <location>
        <begin position="163"/>
        <end position="182"/>
    </location>
</feature>
<evidence type="ECO:0000313" key="11">
    <source>
        <dbReference type="Proteomes" id="UP000190092"/>
    </source>
</evidence>
<keyword evidence="2" id="KW-0813">Transport</keyword>
<keyword evidence="5" id="KW-0769">Symport</keyword>
<proteinExistence type="predicted"/>
<keyword evidence="3" id="KW-1003">Cell membrane</keyword>
<dbReference type="InterPro" id="IPR051084">
    <property type="entry name" value="H+-coupled_symporters"/>
</dbReference>
<evidence type="ECO:0000256" key="1">
    <source>
        <dbReference type="ARBA" id="ARBA00004651"/>
    </source>
</evidence>
<dbReference type="Proteomes" id="UP000190092">
    <property type="component" value="Unassembled WGS sequence"/>
</dbReference>
<reference evidence="11" key="1">
    <citation type="submission" date="2017-02" db="EMBL/GenBank/DDBJ databases">
        <authorList>
            <person name="Varghese N."/>
            <person name="Submissions S."/>
        </authorList>
    </citation>
    <scope>NUCLEOTIDE SEQUENCE [LARGE SCALE GENOMIC DNA]</scope>
    <source>
        <strain evidence="11">ATCC 27094</strain>
    </source>
</reference>
<evidence type="ECO:0000256" key="8">
    <source>
        <dbReference type="SAM" id="Phobius"/>
    </source>
</evidence>
<feature type="transmembrane region" description="Helical" evidence="8">
    <location>
        <begin position="250"/>
        <end position="270"/>
    </location>
</feature>
<feature type="transmembrane region" description="Helical" evidence="8">
    <location>
        <begin position="282"/>
        <end position="301"/>
    </location>
</feature>
<feature type="transmembrane region" description="Helical" evidence="8">
    <location>
        <begin position="338"/>
        <end position="356"/>
    </location>
</feature>
<keyword evidence="11" id="KW-1185">Reference proteome</keyword>
<comment type="subcellular location">
    <subcellularLocation>
        <location evidence="1">Cell membrane</location>
        <topology evidence="1">Multi-pass membrane protein</topology>
    </subcellularLocation>
</comment>
<keyword evidence="6 8" id="KW-1133">Transmembrane helix</keyword>
<dbReference type="EMBL" id="FUWJ01000013">
    <property type="protein sequence ID" value="SKA35976.1"/>
    <property type="molecule type" value="Genomic_DNA"/>
</dbReference>
<evidence type="ECO:0000256" key="5">
    <source>
        <dbReference type="ARBA" id="ARBA00022847"/>
    </source>
</evidence>
<dbReference type="RefSeq" id="WP_170921186.1">
    <property type="nucleotide sequence ID" value="NZ_FUWJ01000013.1"/>
</dbReference>
<dbReference type="PANTHER" id="PTHR43528:SF1">
    <property type="entry name" value="ALPHA-KETOGLUTARATE PERMEASE"/>
    <property type="match status" value="1"/>
</dbReference>
<dbReference type="PROSITE" id="PS50850">
    <property type="entry name" value="MFS"/>
    <property type="match status" value="1"/>
</dbReference>
<feature type="transmembrane region" description="Helical" evidence="8">
    <location>
        <begin position="313"/>
        <end position="332"/>
    </location>
</feature>
<dbReference type="STRING" id="225324.SAMN02745126_05755"/>
<dbReference type="AlphaFoldDB" id="A0A1T4T693"/>
<organism evidence="10 11">
    <name type="scientific">Enhydrobacter aerosaccus</name>
    <dbReference type="NCBI Taxonomy" id="225324"/>
    <lineage>
        <taxon>Bacteria</taxon>
        <taxon>Pseudomonadati</taxon>
        <taxon>Pseudomonadota</taxon>
        <taxon>Alphaproteobacteria</taxon>
        <taxon>Hyphomicrobiales</taxon>
        <taxon>Enhydrobacter</taxon>
    </lineage>
</organism>
<dbReference type="InterPro" id="IPR005829">
    <property type="entry name" value="Sugar_transporter_CS"/>
</dbReference>
<keyword evidence="7 8" id="KW-0472">Membrane</keyword>
<feature type="transmembrane region" description="Helical" evidence="8">
    <location>
        <begin position="55"/>
        <end position="77"/>
    </location>
</feature>
<evidence type="ECO:0000313" key="10">
    <source>
        <dbReference type="EMBL" id="SKA35976.1"/>
    </source>
</evidence>
<gene>
    <name evidence="10" type="ORF">SAMN02745126_05755</name>
</gene>
<dbReference type="Pfam" id="PF00083">
    <property type="entry name" value="Sugar_tr"/>
    <property type="match status" value="2"/>
</dbReference>
<dbReference type="InterPro" id="IPR020846">
    <property type="entry name" value="MFS_dom"/>
</dbReference>
<dbReference type="SUPFAM" id="SSF103473">
    <property type="entry name" value="MFS general substrate transporter"/>
    <property type="match status" value="1"/>
</dbReference>
<evidence type="ECO:0000256" key="3">
    <source>
        <dbReference type="ARBA" id="ARBA00022475"/>
    </source>
</evidence>
<feature type="transmembrane region" description="Helical" evidence="8">
    <location>
        <begin position="377"/>
        <end position="399"/>
    </location>
</feature>
<evidence type="ECO:0000256" key="4">
    <source>
        <dbReference type="ARBA" id="ARBA00022692"/>
    </source>
</evidence>
<dbReference type="InterPro" id="IPR036259">
    <property type="entry name" value="MFS_trans_sf"/>
</dbReference>
<dbReference type="GO" id="GO:0015293">
    <property type="term" value="F:symporter activity"/>
    <property type="evidence" value="ECO:0007669"/>
    <property type="project" value="UniProtKB-KW"/>
</dbReference>
<sequence length="434" mass="45936">MSLGAASEALALADVPAEPPAPWARQALAGAIGNVLEWYDFAVYGFFAAIFGKNFFPAGSAVISLAAAFGVFAAAFIMRPIGGALFGHIGDRLGRKTALLTSAGLMTAATVAIGFLPTFAQIGVMAPLLLIVMRMLQGLAVGGEFSTSIVFLVEGADPRRRGLLGSLASMGASSGILLGSGVGAFESWLLSQAQLESWGWRLPFLAGSVLGGSAFILRRVLSNDEPPQPVRHRLPLVEALSSDWRDILRGGIACASFATSIYLITVYLVTMMQQVDGLPASRALEINTVCLLVAVTATPCFGMLSDRVGRKPVLMASVIGTILLSWPLFWLLLRHDVFSILFAQIVFALLIGAWAGPMEATLVELYRGRTRCTALSLSYNLAFALLGGTAPIVAVYLVSEEHANFGPAFYLMGTALISLIGLLTIPDRTGQPLR</sequence>
<feature type="transmembrane region" description="Helical" evidence="8">
    <location>
        <begin position="405"/>
        <end position="425"/>
    </location>
</feature>
<feature type="transmembrane region" description="Helical" evidence="8">
    <location>
        <begin position="122"/>
        <end position="142"/>
    </location>
</feature>
<feature type="transmembrane region" description="Helical" evidence="8">
    <location>
        <begin position="98"/>
        <end position="116"/>
    </location>
</feature>
<dbReference type="Gene3D" id="1.20.1250.20">
    <property type="entry name" value="MFS general substrate transporter like domains"/>
    <property type="match status" value="2"/>
</dbReference>
<evidence type="ECO:0000256" key="6">
    <source>
        <dbReference type="ARBA" id="ARBA00022989"/>
    </source>
</evidence>
<feature type="transmembrane region" description="Helical" evidence="8">
    <location>
        <begin position="202"/>
        <end position="221"/>
    </location>
</feature>
<dbReference type="PANTHER" id="PTHR43528">
    <property type="entry name" value="ALPHA-KETOGLUTARATE PERMEASE"/>
    <property type="match status" value="1"/>
</dbReference>
<keyword evidence="4 8" id="KW-0812">Transmembrane</keyword>
<dbReference type="GO" id="GO:0005886">
    <property type="term" value="C:plasma membrane"/>
    <property type="evidence" value="ECO:0007669"/>
    <property type="project" value="UniProtKB-SubCell"/>
</dbReference>
<protein>
    <submittedName>
        <fullName evidence="10">MFS transporter, MHS family, proline/betaine transporter</fullName>
    </submittedName>
</protein>
<feature type="domain" description="Major facilitator superfamily (MFS) profile" evidence="9">
    <location>
        <begin position="26"/>
        <end position="430"/>
    </location>
</feature>
<dbReference type="PROSITE" id="PS00217">
    <property type="entry name" value="SUGAR_TRANSPORT_2"/>
    <property type="match status" value="1"/>
</dbReference>
<evidence type="ECO:0000256" key="2">
    <source>
        <dbReference type="ARBA" id="ARBA00022448"/>
    </source>
</evidence>
<evidence type="ECO:0000256" key="7">
    <source>
        <dbReference type="ARBA" id="ARBA00023136"/>
    </source>
</evidence>
<dbReference type="InterPro" id="IPR005828">
    <property type="entry name" value="MFS_sugar_transport-like"/>
</dbReference>
<name>A0A1T4T693_9HYPH</name>
<evidence type="ECO:0000259" key="9">
    <source>
        <dbReference type="PROSITE" id="PS50850"/>
    </source>
</evidence>
<accession>A0A1T4T693</accession>